<comment type="similarity">
    <text evidence="2">Belongs to the 5'-nucleotidase family.</text>
</comment>
<dbReference type="InterPro" id="IPR004843">
    <property type="entry name" value="Calcineurin-like_PHP"/>
</dbReference>
<dbReference type="GO" id="GO:0009166">
    <property type="term" value="P:nucleotide catabolic process"/>
    <property type="evidence" value="ECO:0007669"/>
    <property type="project" value="InterPro"/>
</dbReference>
<dbReference type="Gene3D" id="3.90.780.10">
    <property type="entry name" value="5'-Nucleotidase, C-terminal domain"/>
    <property type="match status" value="1"/>
</dbReference>
<dbReference type="InterPro" id="IPR029052">
    <property type="entry name" value="Metallo-depent_PP-like"/>
</dbReference>
<evidence type="ECO:0000259" key="4">
    <source>
        <dbReference type="Pfam" id="PF02872"/>
    </source>
</evidence>
<evidence type="ECO:0000313" key="6">
    <source>
        <dbReference type="Proteomes" id="UP000199634"/>
    </source>
</evidence>
<dbReference type="PRINTS" id="PR01607">
    <property type="entry name" value="APYRASEFAMLY"/>
</dbReference>
<dbReference type="GO" id="GO:0030288">
    <property type="term" value="C:outer membrane-bounded periplasmic space"/>
    <property type="evidence" value="ECO:0007669"/>
    <property type="project" value="TreeGrafter"/>
</dbReference>
<dbReference type="GO" id="GO:0000166">
    <property type="term" value="F:nucleotide binding"/>
    <property type="evidence" value="ECO:0007669"/>
    <property type="project" value="UniProtKB-KW"/>
</dbReference>
<organism evidence="5 6">
    <name type="scientific">Paenimyroides marinum</name>
    <dbReference type="NCBI Taxonomy" id="1159016"/>
    <lineage>
        <taxon>Bacteria</taxon>
        <taxon>Pseudomonadati</taxon>
        <taxon>Bacteroidota</taxon>
        <taxon>Flavobacteriia</taxon>
        <taxon>Flavobacteriales</taxon>
        <taxon>Flavobacteriaceae</taxon>
        <taxon>Paenimyroides</taxon>
    </lineage>
</organism>
<dbReference type="Proteomes" id="UP000199634">
    <property type="component" value="Unassembled WGS sequence"/>
</dbReference>
<dbReference type="OrthoDB" id="9775118at2"/>
<sequence>MELSIGFINDVHGYLEPHPELFYGKDGEYIKTAGGYAKIASIFGKIKSKNEHALFFDGGDTFHGTLPVVASRGEALIPVLKELGFSAMVGHWDFAYKPEHLLNLDKHLDYPVLGINVYKDDGTLLLKPYSFVEVDNHKIAVIGICSNIIDKTMPSEFKKGIYVTDGMVEIEGYVKEVKELGANLVILLSHNGYPQDIELLKHTKGIDVCLSAHTHNRLYETVKVNDTIMIQCGCHGSFVGHLKLSISDNNIARHEYELIEVDEHIVGDKTVERMINDIMASYRSLQKQVVGKTDTILHRYSVFSSSMDNLLLKAIAKAAGVNIAFSNGWRYGAPVDKGDITVWDLYNMVPMNPAISVVDMTGQEIMDMLEENFERTFSANPMQQMGGYCKRYLGLQIKFHIENPYGYRIEEIYHQGEHLKKEKVYRVAYITEQSVSNKYGGNRTHLETTAVQALITYLNDSSYCSDTNFSEQ</sequence>
<dbReference type="STRING" id="1159016.SAMN02927937_00558"/>
<gene>
    <name evidence="5" type="ORF">SAMN02927937_00558</name>
</gene>
<keyword evidence="2" id="KW-0547">Nucleotide-binding</keyword>
<dbReference type="SUPFAM" id="SSF56300">
    <property type="entry name" value="Metallo-dependent phosphatases"/>
    <property type="match status" value="1"/>
</dbReference>
<name>A0A1H6JQ17_9FLAO</name>
<evidence type="ECO:0000256" key="2">
    <source>
        <dbReference type="RuleBase" id="RU362119"/>
    </source>
</evidence>
<keyword evidence="6" id="KW-1185">Reference proteome</keyword>
<evidence type="ECO:0000259" key="3">
    <source>
        <dbReference type="Pfam" id="PF00149"/>
    </source>
</evidence>
<keyword evidence="1" id="KW-0732">Signal</keyword>
<feature type="domain" description="Calcineurin-like phosphoesterase" evidence="3">
    <location>
        <begin position="4"/>
        <end position="216"/>
    </location>
</feature>
<dbReference type="PANTHER" id="PTHR11575:SF42">
    <property type="entry name" value="SULFUR OXIDATION PROTEIN SOXB"/>
    <property type="match status" value="1"/>
</dbReference>
<evidence type="ECO:0000256" key="1">
    <source>
        <dbReference type="ARBA" id="ARBA00022729"/>
    </source>
</evidence>
<proteinExistence type="inferred from homology"/>
<feature type="domain" description="5'-Nucleotidase C-terminal" evidence="4">
    <location>
        <begin position="302"/>
        <end position="429"/>
    </location>
</feature>
<evidence type="ECO:0000313" key="5">
    <source>
        <dbReference type="EMBL" id="SEH62992.1"/>
    </source>
</evidence>
<dbReference type="GO" id="GO:0016787">
    <property type="term" value="F:hydrolase activity"/>
    <property type="evidence" value="ECO:0007669"/>
    <property type="project" value="UniProtKB-KW"/>
</dbReference>
<dbReference type="AlphaFoldDB" id="A0A1H6JQ17"/>
<reference evidence="5 6" key="1">
    <citation type="submission" date="2016-10" db="EMBL/GenBank/DDBJ databases">
        <authorList>
            <person name="de Groot N.N."/>
        </authorList>
    </citation>
    <scope>NUCLEOTIDE SEQUENCE [LARGE SCALE GENOMIC DNA]</scope>
    <source>
        <strain evidence="5 6">CGMCC 1.10825</strain>
    </source>
</reference>
<protein>
    <submittedName>
        <fullName evidence="5">5'-nucleotidase</fullName>
    </submittedName>
</protein>
<dbReference type="Gene3D" id="3.60.21.10">
    <property type="match status" value="1"/>
</dbReference>
<dbReference type="EMBL" id="FNXE01000005">
    <property type="protein sequence ID" value="SEH62992.1"/>
    <property type="molecule type" value="Genomic_DNA"/>
</dbReference>
<dbReference type="InterPro" id="IPR036907">
    <property type="entry name" value="5'-Nucleotdase_C_sf"/>
</dbReference>
<accession>A0A1H6JQ17</accession>
<dbReference type="RefSeq" id="WP_091096096.1">
    <property type="nucleotide sequence ID" value="NZ_FNXE01000005.1"/>
</dbReference>
<dbReference type="Pfam" id="PF02872">
    <property type="entry name" value="5_nucleotid_C"/>
    <property type="match status" value="1"/>
</dbReference>
<dbReference type="PANTHER" id="PTHR11575">
    <property type="entry name" value="5'-NUCLEOTIDASE-RELATED"/>
    <property type="match status" value="1"/>
</dbReference>
<dbReference type="InterPro" id="IPR008334">
    <property type="entry name" value="5'-Nucleotdase_C"/>
</dbReference>
<dbReference type="InterPro" id="IPR006179">
    <property type="entry name" value="5_nucleotidase/apyrase"/>
</dbReference>
<dbReference type="Pfam" id="PF00149">
    <property type="entry name" value="Metallophos"/>
    <property type="match status" value="1"/>
</dbReference>
<keyword evidence="2" id="KW-0378">Hydrolase</keyword>
<dbReference type="SUPFAM" id="SSF55816">
    <property type="entry name" value="5'-nucleotidase (syn. UDP-sugar hydrolase), C-terminal domain"/>
    <property type="match status" value="1"/>
</dbReference>